<accession>A0A2D2DEI7</accession>
<dbReference type="AlphaFoldDB" id="A0A2D2DEI7"/>
<dbReference type="Proteomes" id="UP000229897">
    <property type="component" value="Chromosome"/>
</dbReference>
<dbReference type="EMBL" id="CP024608">
    <property type="protein sequence ID" value="ATQ73396.1"/>
    <property type="molecule type" value="Genomic_DNA"/>
</dbReference>
<keyword evidence="2" id="KW-1185">Reference proteome</keyword>
<protein>
    <recommendedName>
        <fullName evidence="3">DUF4926 domain-containing protein</fullName>
    </recommendedName>
</protein>
<dbReference type="OrthoDB" id="6293634at2"/>
<dbReference type="RefSeq" id="WP_099873287.1">
    <property type="nucleotide sequence ID" value="NZ_CP024608.1"/>
</dbReference>
<gene>
    <name evidence="1" type="ORF">CR152_01880</name>
</gene>
<organism evidence="1 2">
    <name type="scientific">Massilia violaceinigra</name>
    <dbReference type="NCBI Taxonomy" id="2045208"/>
    <lineage>
        <taxon>Bacteria</taxon>
        <taxon>Pseudomonadati</taxon>
        <taxon>Pseudomonadota</taxon>
        <taxon>Betaproteobacteria</taxon>
        <taxon>Burkholderiales</taxon>
        <taxon>Oxalobacteraceae</taxon>
        <taxon>Telluria group</taxon>
        <taxon>Massilia</taxon>
    </lineage>
</organism>
<evidence type="ECO:0008006" key="3">
    <source>
        <dbReference type="Google" id="ProtNLM"/>
    </source>
</evidence>
<reference evidence="1" key="1">
    <citation type="submission" date="2017-10" db="EMBL/GenBank/DDBJ databases">
        <title>Massilia psychrophilum sp. nov., a novel purple-pigmented bacterium isolated from Tianshan glacier, Xinjiang Municipality, China.</title>
        <authorList>
            <person name="Wang H."/>
        </authorList>
    </citation>
    <scope>NUCLEOTIDE SEQUENCE [LARGE SCALE GENOMIC DNA]</scope>
    <source>
        <strain evidence="1">B2</strain>
    </source>
</reference>
<name>A0A2D2DEI7_9BURK</name>
<proteinExistence type="predicted"/>
<evidence type="ECO:0000313" key="2">
    <source>
        <dbReference type="Proteomes" id="UP000229897"/>
    </source>
</evidence>
<sequence>MKSKQYAVVRLKGFNVQMPELADECHLRQPRVGDVATIVEIYLEPAGYELECSDGGGITQWLMAFGLGDVELELVQ</sequence>
<dbReference type="KEGG" id="mass:CR152_01880"/>
<evidence type="ECO:0000313" key="1">
    <source>
        <dbReference type="EMBL" id="ATQ73396.1"/>
    </source>
</evidence>